<feature type="domain" description="NB-ARC" evidence="1">
    <location>
        <begin position="287"/>
        <end position="402"/>
    </location>
</feature>
<dbReference type="GO" id="GO:0043531">
    <property type="term" value="F:ADP binding"/>
    <property type="evidence" value="ECO:0007669"/>
    <property type="project" value="InterPro"/>
</dbReference>
<dbReference type="InterPro" id="IPR027417">
    <property type="entry name" value="P-loop_NTPase"/>
</dbReference>
<evidence type="ECO:0000313" key="3">
    <source>
        <dbReference type="Proteomes" id="UP001160390"/>
    </source>
</evidence>
<dbReference type="AlphaFoldDB" id="A0AA35M8X5"/>
<dbReference type="PANTHER" id="PTHR35205:SF1">
    <property type="entry name" value="ZU5 DOMAIN-CONTAINING PROTEIN"/>
    <property type="match status" value="1"/>
</dbReference>
<comment type="caution">
    <text evidence="2">The sequence shown here is derived from an EMBL/GenBank/DDBJ whole genome shotgun (WGS) entry which is preliminary data.</text>
</comment>
<dbReference type="Gene3D" id="3.40.50.300">
    <property type="entry name" value="P-loop containing nucleotide triphosphate hydrolases"/>
    <property type="match status" value="1"/>
</dbReference>
<keyword evidence="3" id="KW-1185">Reference proteome</keyword>
<dbReference type="InterPro" id="IPR002182">
    <property type="entry name" value="NB-ARC"/>
</dbReference>
<accession>A0AA35M8X5</accession>
<dbReference type="Pfam" id="PF00931">
    <property type="entry name" value="NB-ARC"/>
    <property type="match status" value="1"/>
</dbReference>
<dbReference type="EMBL" id="CABFNP030001239">
    <property type="protein sequence ID" value="CAI6092707.1"/>
    <property type="molecule type" value="Genomic_DNA"/>
</dbReference>
<organism evidence="2 3">
    <name type="scientific">Clonostachys chloroleuca</name>
    <dbReference type="NCBI Taxonomy" id="1926264"/>
    <lineage>
        <taxon>Eukaryota</taxon>
        <taxon>Fungi</taxon>
        <taxon>Dikarya</taxon>
        <taxon>Ascomycota</taxon>
        <taxon>Pezizomycotina</taxon>
        <taxon>Sordariomycetes</taxon>
        <taxon>Hypocreomycetidae</taxon>
        <taxon>Hypocreales</taxon>
        <taxon>Bionectriaceae</taxon>
        <taxon>Clonostachys</taxon>
    </lineage>
</organism>
<sequence length="554" mass="62434">MRLKTIPEEGTEDNDVDHWDPANLIWENAISRYYGELRKGGIEPSAINKDLWDIRSLEDLFNQIESLEEEEDVQVSQSSPLADAITQLRPILVALNDFVAVTSWVIGMNAKFDAILWGSFRLILKFAQPVLPDVIAMIENLEQALPRIQQYDKALSMAQELEGALSDVYCEMIMFCAHAIVVLRNSPDIGHNKLVRSKFSKDISRIIENVREFSQQVDKTAGVIGLFRQSKNTDTIAASQDLKIANEPKDAKLPCFMVPYGINLRFFGREEQLTVLREALDPSLGTRLRAMRVHGLGGVGKTQLALHYANTSRDRYETIAWIPADTDLRITQAFANLASSLGLVDDSNADDHRSLQAVHKWLNKTDAPFLLIFDNLEKSKLLSQVWPTSDKGSILITTRSPSQAWKQNPVDLELSPFSIETSKAAFAWLSGLVPVDQKDEAAMEESCTLLGGLPLAMIQVSDFIRDLGCSYVEFLQIYKKSAERLFPKLDVPIDYNATALKTWEVSVERLSEDPRYLLNLLTFFDPELIPEALLTDTKAQIEDPCYKFLADEFE</sequence>
<dbReference type="PANTHER" id="PTHR35205">
    <property type="entry name" value="NB-ARC AND TPR DOMAIN PROTEIN"/>
    <property type="match status" value="1"/>
</dbReference>
<reference evidence="2" key="1">
    <citation type="submission" date="2023-01" db="EMBL/GenBank/DDBJ databases">
        <authorList>
            <person name="Piombo E."/>
        </authorList>
    </citation>
    <scope>NUCLEOTIDE SEQUENCE</scope>
</reference>
<evidence type="ECO:0000313" key="2">
    <source>
        <dbReference type="EMBL" id="CAI6092707.1"/>
    </source>
</evidence>
<protein>
    <recommendedName>
        <fullName evidence="1">NB-ARC domain-containing protein</fullName>
    </recommendedName>
</protein>
<evidence type="ECO:0000259" key="1">
    <source>
        <dbReference type="Pfam" id="PF00931"/>
    </source>
</evidence>
<gene>
    <name evidence="2" type="ORF">CCHLO57077_00007176</name>
</gene>
<dbReference type="Proteomes" id="UP001160390">
    <property type="component" value="Unassembled WGS sequence"/>
</dbReference>
<proteinExistence type="predicted"/>
<name>A0AA35M8X5_9HYPO</name>
<dbReference type="SUPFAM" id="SSF52540">
    <property type="entry name" value="P-loop containing nucleoside triphosphate hydrolases"/>
    <property type="match status" value="1"/>
</dbReference>